<dbReference type="CDD" id="cd01127">
    <property type="entry name" value="TrwB_TraG_TraD_VirD4"/>
    <property type="match status" value="1"/>
</dbReference>
<protein>
    <recommendedName>
        <fullName evidence="1">Type IV secretion system coupling protein TraD DNA-binding domain-containing protein</fullName>
    </recommendedName>
</protein>
<dbReference type="SUPFAM" id="SSF52540">
    <property type="entry name" value="P-loop containing nucleoside triphosphate hydrolases"/>
    <property type="match status" value="1"/>
</dbReference>
<dbReference type="EMBL" id="LAZR01000117">
    <property type="protein sequence ID" value="KKN89540.1"/>
    <property type="molecule type" value="Genomic_DNA"/>
</dbReference>
<accession>A0A0F9U8J1</accession>
<dbReference type="InterPro" id="IPR019476">
    <property type="entry name" value="T4SS_TraD_DNA-bd"/>
</dbReference>
<dbReference type="PANTHER" id="PTHR30121:SF6">
    <property type="entry name" value="SLR6007 PROTEIN"/>
    <property type="match status" value="1"/>
</dbReference>
<dbReference type="Gene3D" id="3.40.50.300">
    <property type="entry name" value="P-loop containing nucleotide triphosphate hydrolases"/>
    <property type="match status" value="2"/>
</dbReference>
<dbReference type="AlphaFoldDB" id="A0A0F9U8J1"/>
<reference evidence="2" key="1">
    <citation type="journal article" date="2015" name="Nature">
        <title>Complex archaea that bridge the gap between prokaryotes and eukaryotes.</title>
        <authorList>
            <person name="Spang A."/>
            <person name="Saw J.H."/>
            <person name="Jorgensen S.L."/>
            <person name="Zaremba-Niedzwiedzka K."/>
            <person name="Martijn J."/>
            <person name="Lind A.E."/>
            <person name="van Eijk R."/>
            <person name="Schleper C."/>
            <person name="Guy L."/>
            <person name="Ettema T.J."/>
        </authorList>
    </citation>
    <scope>NUCLEOTIDE SEQUENCE</scope>
</reference>
<evidence type="ECO:0000259" key="1">
    <source>
        <dbReference type="Pfam" id="PF10412"/>
    </source>
</evidence>
<sequence length="446" mass="49696">MNFETPINVGYDSKGNAHEWLYPALNNFNGLFLGTSGSGKTHTIRNMLARVFMRGTTFHIIDIKGDFSYQAFESAGLGGMVGPSDINDITFSYFDGGSSLNPLQVPRSSEGGGVVMTIENTKSLVKEFNPNLGQKQLGYLGEVLKAVYTDKGIDHDAEDTWGRKAPTFDDVLEKLTLIYQSITSGLDSGSVGTIMAAIGKGKRKAVQELRDAEELEEDPDTISLRLQESAEEVANTISAIVRTQFSYDNLGRNGTGEEWEHWSKDSVYSLRDTIGRMVESRLFTGTPSRVQEGKINRYDMTQISPSHQQIMMRIIASRVFAMGVLNTKLSGQYDPPYAHHVLVADEGKHVKEISKTPLSPVNRIATEGRGYGTGVWLGVQQPDQVTQDMLRNISFYFLLKTPESSSKEMQRMFNLKPTQLKAILPRENCLYSSSQHFSIVRQFKED</sequence>
<feature type="domain" description="Type IV secretion system coupling protein TraD DNA-binding" evidence="1">
    <location>
        <begin position="31"/>
        <end position="87"/>
    </location>
</feature>
<name>A0A0F9U8J1_9ZZZZ</name>
<dbReference type="Gene3D" id="1.10.8.730">
    <property type="match status" value="1"/>
</dbReference>
<dbReference type="InterPro" id="IPR051162">
    <property type="entry name" value="T4SS_component"/>
</dbReference>
<comment type="caution">
    <text evidence="2">The sequence shown here is derived from an EMBL/GenBank/DDBJ whole genome shotgun (WGS) entry which is preliminary data.</text>
</comment>
<dbReference type="InterPro" id="IPR027417">
    <property type="entry name" value="P-loop_NTPase"/>
</dbReference>
<dbReference type="PANTHER" id="PTHR30121">
    <property type="entry name" value="UNCHARACTERIZED PROTEIN YJGR-RELATED"/>
    <property type="match status" value="1"/>
</dbReference>
<proteinExistence type="predicted"/>
<evidence type="ECO:0000313" key="2">
    <source>
        <dbReference type="EMBL" id="KKN89540.1"/>
    </source>
</evidence>
<dbReference type="Pfam" id="PF10412">
    <property type="entry name" value="TrwB_AAD_bind"/>
    <property type="match status" value="1"/>
</dbReference>
<organism evidence="2">
    <name type="scientific">marine sediment metagenome</name>
    <dbReference type="NCBI Taxonomy" id="412755"/>
    <lineage>
        <taxon>unclassified sequences</taxon>
        <taxon>metagenomes</taxon>
        <taxon>ecological metagenomes</taxon>
    </lineage>
</organism>
<gene>
    <name evidence="2" type="ORF">LCGC14_0236720</name>
</gene>